<evidence type="ECO:0000313" key="4">
    <source>
        <dbReference type="EMBL" id="CAA9497119.1"/>
    </source>
</evidence>
<dbReference type="GO" id="GO:0006749">
    <property type="term" value="P:glutathione metabolic process"/>
    <property type="evidence" value="ECO:0007669"/>
    <property type="project" value="TreeGrafter"/>
</dbReference>
<feature type="domain" description="Hydantoinase A/oxoprolinase" evidence="1">
    <location>
        <begin position="196"/>
        <end position="481"/>
    </location>
</feature>
<evidence type="ECO:0000259" key="3">
    <source>
        <dbReference type="Pfam" id="PF19278"/>
    </source>
</evidence>
<dbReference type="GO" id="GO:0047423">
    <property type="term" value="F:N-methylhydantoinase (ATP-hydrolyzing) activity"/>
    <property type="evidence" value="ECO:0007669"/>
    <property type="project" value="UniProtKB-EC"/>
</dbReference>
<dbReference type="Pfam" id="PF01968">
    <property type="entry name" value="Hydantoinase_A"/>
    <property type="match status" value="1"/>
</dbReference>
<dbReference type="AlphaFoldDB" id="A0A6J4SIU9"/>
<dbReference type="PANTHER" id="PTHR11365">
    <property type="entry name" value="5-OXOPROLINASE RELATED"/>
    <property type="match status" value="1"/>
</dbReference>
<keyword evidence="4" id="KW-0378">Hydrolase</keyword>
<feature type="domain" description="Acetophenone carboxylase-like C-terminal" evidence="3">
    <location>
        <begin position="572"/>
        <end position="652"/>
    </location>
</feature>
<dbReference type="EMBL" id="CADCVL010000390">
    <property type="protein sequence ID" value="CAA9497119.1"/>
    <property type="molecule type" value="Genomic_DNA"/>
</dbReference>
<dbReference type="InterPro" id="IPR049517">
    <property type="entry name" value="ACX-like_C"/>
</dbReference>
<dbReference type="InterPro" id="IPR045079">
    <property type="entry name" value="Oxoprolinase-like"/>
</dbReference>
<evidence type="ECO:0000259" key="1">
    <source>
        <dbReference type="Pfam" id="PF01968"/>
    </source>
</evidence>
<dbReference type="EC" id="3.5.2.14" evidence="4"/>
<dbReference type="Pfam" id="PF05378">
    <property type="entry name" value="Hydant_A_N"/>
    <property type="match status" value="1"/>
</dbReference>
<dbReference type="InterPro" id="IPR008040">
    <property type="entry name" value="Hydant_A_N"/>
</dbReference>
<dbReference type="GO" id="GO:0017168">
    <property type="term" value="F:5-oxoprolinase (ATP-hydrolyzing) activity"/>
    <property type="evidence" value="ECO:0007669"/>
    <property type="project" value="TreeGrafter"/>
</dbReference>
<evidence type="ECO:0000259" key="2">
    <source>
        <dbReference type="Pfam" id="PF05378"/>
    </source>
</evidence>
<dbReference type="GO" id="GO:0005829">
    <property type="term" value="C:cytosol"/>
    <property type="evidence" value="ECO:0007669"/>
    <property type="project" value="TreeGrafter"/>
</dbReference>
<dbReference type="PANTHER" id="PTHR11365:SF23">
    <property type="entry name" value="HYPOTHETICAL 5-OXOPROLINASE (EUROFUNG)-RELATED"/>
    <property type="match status" value="1"/>
</dbReference>
<gene>
    <name evidence="4" type="ORF">AVDCRST_MAG65-2363</name>
</gene>
<name>A0A6J4SIU9_9ACTN</name>
<dbReference type="Pfam" id="PF19278">
    <property type="entry name" value="Hydant_A_C"/>
    <property type="match status" value="1"/>
</dbReference>
<reference evidence="4" key="1">
    <citation type="submission" date="2020-02" db="EMBL/GenBank/DDBJ databases">
        <authorList>
            <person name="Meier V. D."/>
        </authorList>
    </citation>
    <scope>NUCLEOTIDE SEQUENCE</scope>
    <source>
        <strain evidence="4">AVDCRST_MAG65</strain>
    </source>
</reference>
<protein>
    <submittedName>
        <fullName evidence="4">N-methylhydantoinase A</fullName>
        <ecNumber evidence="4">3.5.2.14</ecNumber>
    </submittedName>
</protein>
<dbReference type="InterPro" id="IPR002821">
    <property type="entry name" value="Hydantoinase_A"/>
</dbReference>
<feature type="domain" description="Hydantoinase/oxoprolinase N-terminal" evidence="2">
    <location>
        <begin position="6"/>
        <end position="175"/>
    </location>
</feature>
<accession>A0A6J4SIU9</accession>
<sequence length="660" mass="67892">MPEPTRVGVDVGGTFTDLVAITAGRVVSTKVPTTPADQSAGVLDAIGTAGLGAVEAFAHGMTVATNALLERRGARTALVTTAGFRDLIEIGRQDRPSLYDLQQRRPAPLVPRELRFCVRERMGPDGVIEPLDPGSVATVVEELRAAGVEAVAVCLLFGFLHPEHEQRLGEALRRELGDVPVSLSSEVLPEVREYERLATTVADAYLAPGLARYLDSLAAGARAAGLPAPLVMQSSGGVVELAAASRLASGCVLSGPAGGVVGAAHLAAAGGHRDVLSFDMGGTSTDVAPIVAGEVQVRTDARVAGIPIRHPMVDVHTVSAGGGSIAHVDAGGALRVGPRSAGADPGPAAYGRGGSEATVTDANLHLGRLADGARLGGDVVLDGAAAERALERLGAAAGLAVTDAALGVIRVANAEMARALRVVSVERGLDPRSFALSAFGGAGGMHACALADELGIETVLVPEAGGVLSALGLAISDLRRDLVSPLLAELDAASATGVAGRVTAGFDELERRARALLDEPLTTRRADLRYARQAFELTVDAEEPTGELAERFHAEHERRYGYAMRDEPVELVALRLVATVEVDKPVLRAGPSGEDHVVGARRVHVGGSWGEVPVHARARMGAGSEVHGPAVVELAGATCLVESGWQGRVDAVGTLVLERG</sequence>
<proteinExistence type="predicted"/>
<organism evidence="4">
    <name type="scientific">uncultured Solirubrobacteraceae bacterium</name>
    <dbReference type="NCBI Taxonomy" id="1162706"/>
    <lineage>
        <taxon>Bacteria</taxon>
        <taxon>Bacillati</taxon>
        <taxon>Actinomycetota</taxon>
        <taxon>Thermoleophilia</taxon>
        <taxon>Solirubrobacterales</taxon>
        <taxon>Solirubrobacteraceae</taxon>
        <taxon>environmental samples</taxon>
    </lineage>
</organism>